<organism evidence="2 3">
    <name type="scientific">Sagittula marina</name>
    <dbReference type="NCBI Taxonomy" id="943940"/>
    <lineage>
        <taxon>Bacteria</taxon>
        <taxon>Pseudomonadati</taxon>
        <taxon>Pseudomonadota</taxon>
        <taxon>Alphaproteobacteria</taxon>
        <taxon>Rhodobacterales</taxon>
        <taxon>Roseobacteraceae</taxon>
        <taxon>Sagittula</taxon>
    </lineage>
</organism>
<keyword evidence="3" id="KW-1185">Reference proteome</keyword>
<dbReference type="EMBL" id="JACIEJ010000017">
    <property type="protein sequence ID" value="MBB3988218.1"/>
    <property type="molecule type" value="Genomic_DNA"/>
</dbReference>
<accession>A0A7W6GV60</accession>
<feature type="region of interest" description="Disordered" evidence="1">
    <location>
        <begin position="54"/>
        <end position="74"/>
    </location>
</feature>
<evidence type="ECO:0000256" key="1">
    <source>
        <dbReference type="SAM" id="MobiDB-lite"/>
    </source>
</evidence>
<dbReference type="AlphaFoldDB" id="A0A7W6GV60"/>
<evidence type="ECO:0000313" key="2">
    <source>
        <dbReference type="EMBL" id="MBB3988218.1"/>
    </source>
</evidence>
<dbReference type="Proteomes" id="UP000541426">
    <property type="component" value="Unassembled WGS sequence"/>
</dbReference>
<protein>
    <submittedName>
        <fullName evidence="2">Uncharacterized protein</fullName>
    </submittedName>
</protein>
<comment type="caution">
    <text evidence="2">The sequence shown here is derived from an EMBL/GenBank/DDBJ whole genome shotgun (WGS) entry which is preliminary data.</text>
</comment>
<sequence>MIRAGIFKGALTRARVSAAALARVGLRLFSGGSGISPVTRLAGVGWHATPRNADASRFASARSREHGGAEKWNA</sequence>
<proteinExistence type="predicted"/>
<name>A0A7W6GV60_9RHOB</name>
<feature type="compositionally biased region" description="Basic and acidic residues" evidence="1">
    <location>
        <begin position="62"/>
        <end position="74"/>
    </location>
</feature>
<gene>
    <name evidence="2" type="ORF">GGQ68_004574</name>
</gene>
<reference evidence="2 3" key="1">
    <citation type="submission" date="2020-08" db="EMBL/GenBank/DDBJ databases">
        <title>Genomic Encyclopedia of Type Strains, Phase IV (KMG-IV): sequencing the most valuable type-strain genomes for metagenomic binning, comparative biology and taxonomic classification.</title>
        <authorList>
            <person name="Goeker M."/>
        </authorList>
    </citation>
    <scope>NUCLEOTIDE SEQUENCE [LARGE SCALE GENOMIC DNA]</scope>
    <source>
        <strain evidence="2 3">DSM 102235</strain>
    </source>
</reference>
<evidence type="ECO:0000313" key="3">
    <source>
        <dbReference type="Proteomes" id="UP000541426"/>
    </source>
</evidence>